<gene>
    <name evidence="2" type="ORF">MAR_036149</name>
</gene>
<accession>A0ABY7EM67</accession>
<name>A0ABY7EM67_MYAAR</name>
<keyword evidence="3" id="KW-1185">Reference proteome</keyword>
<dbReference type="Proteomes" id="UP001164746">
    <property type="component" value="Chromosome 7"/>
</dbReference>
<organism evidence="2 3">
    <name type="scientific">Mya arenaria</name>
    <name type="common">Soft-shell clam</name>
    <dbReference type="NCBI Taxonomy" id="6604"/>
    <lineage>
        <taxon>Eukaryota</taxon>
        <taxon>Metazoa</taxon>
        <taxon>Spiralia</taxon>
        <taxon>Lophotrochozoa</taxon>
        <taxon>Mollusca</taxon>
        <taxon>Bivalvia</taxon>
        <taxon>Autobranchia</taxon>
        <taxon>Heteroconchia</taxon>
        <taxon>Euheterodonta</taxon>
        <taxon>Imparidentia</taxon>
        <taxon>Neoheterodontei</taxon>
        <taxon>Myida</taxon>
        <taxon>Myoidea</taxon>
        <taxon>Myidae</taxon>
        <taxon>Mya</taxon>
    </lineage>
</organism>
<dbReference type="EMBL" id="CP111018">
    <property type="protein sequence ID" value="WAR11073.1"/>
    <property type="molecule type" value="Genomic_DNA"/>
</dbReference>
<protein>
    <submittedName>
        <fullName evidence="2">Uncharacterized protein</fullName>
    </submittedName>
</protein>
<evidence type="ECO:0000313" key="3">
    <source>
        <dbReference type="Proteomes" id="UP001164746"/>
    </source>
</evidence>
<reference evidence="2" key="1">
    <citation type="submission" date="2022-11" db="EMBL/GenBank/DDBJ databases">
        <title>Centuries of genome instability and evolution in soft-shell clam transmissible cancer (bioRxiv).</title>
        <authorList>
            <person name="Hart S.F.M."/>
            <person name="Yonemitsu M.A."/>
            <person name="Giersch R.M."/>
            <person name="Beal B.F."/>
            <person name="Arriagada G."/>
            <person name="Davis B.W."/>
            <person name="Ostrander E.A."/>
            <person name="Goff S.P."/>
            <person name="Metzger M.J."/>
        </authorList>
    </citation>
    <scope>NUCLEOTIDE SEQUENCE</scope>
    <source>
        <strain evidence="2">MELC-2E11</strain>
        <tissue evidence="2">Siphon/mantle</tissue>
    </source>
</reference>
<evidence type="ECO:0000256" key="1">
    <source>
        <dbReference type="SAM" id="MobiDB-lite"/>
    </source>
</evidence>
<feature type="compositionally biased region" description="Basic and acidic residues" evidence="1">
    <location>
        <begin position="56"/>
        <end position="74"/>
    </location>
</feature>
<sequence length="122" mass="14280">MITENTNQHARTRDMIEENTNQHARTHDMIGGNFNQLARLLELNGDVLDRLTRIERATEKKREEERGEIRDRPNPVHTNGDAKPCNLYDTKTEDIEEWNGRHGKVWVPRKKDLTSARFCKSV</sequence>
<feature type="region of interest" description="Disordered" evidence="1">
    <location>
        <begin position="56"/>
        <end position="87"/>
    </location>
</feature>
<evidence type="ECO:0000313" key="2">
    <source>
        <dbReference type="EMBL" id="WAR11073.1"/>
    </source>
</evidence>
<proteinExistence type="predicted"/>